<dbReference type="PATRIC" id="fig|1441095.3.peg.3925"/>
<dbReference type="InterPro" id="IPR023430">
    <property type="entry name" value="Pept_HybD-like_dom_sf"/>
</dbReference>
<dbReference type="RefSeq" id="WP_053605026.1">
    <property type="nucleotide sequence ID" value="NZ_CP012600.1"/>
</dbReference>
<dbReference type="OrthoDB" id="9815953at2"/>
<dbReference type="Proteomes" id="UP000067625">
    <property type="component" value="Chromosome"/>
</dbReference>
<sequence>MIRKGGLFSSEQPKTYVSHEEALASKKIHRILSSFLENVQKNRSIVVLCIGTDRSTGDSFGPLVGTQLYSMRLRHFSVYGTLSDPVHAVNMQEKIEEIHLSHNDPFIIAVDACLGRVKNVGSYQLGKGPLKPGAGVQKELPEVGDVHINGIVNVSGFMEYFVLQNTRLHLVVSMADILAESIYQLERSAFKQERFIPFQNISFQQYVDPKKQ</sequence>
<organism evidence="1 2">
    <name type="scientific">Bacillus gobiensis</name>
    <dbReference type="NCBI Taxonomy" id="1441095"/>
    <lineage>
        <taxon>Bacteria</taxon>
        <taxon>Bacillati</taxon>
        <taxon>Bacillota</taxon>
        <taxon>Bacilli</taxon>
        <taxon>Bacillales</taxon>
        <taxon>Bacillaceae</taxon>
        <taxon>Bacillus</taxon>
    </lineage>
</organism>
<dbReference type="NCBIfam" id="TIGR02841">
    <property type="entry name" value="spore_YyaC"/>
    <property type="match status" value="1"/>
</dbReference>
<gene>
    <name evidence="1" type="ORF">AM592_17685</name>
</gene>
<dbReference type="SUPFAM" id="SSF53163">
    <property type="entry name" value="HybD-like"/>
    <property type="match status" value="1"/>
</dbReference>
<evidence type="ECO:0000313" key="1">
    <source>
        <dbReference type="EMBL" id="ALC83188.1"/>
    </source>
</evidence>
<name>A0A0M4FZS2_9BACI</name>
<accession>A0A0M4FZS2</accession>
<dbReference type="InterPro" id="IPR009665">
    <property type="entry name" value="YyaC"/>
</dbReference>
<reference evidence="1 2" key="2">
    <citation type="journal article" date="2016" name="Int. J. Syst. Evol. Microbiol.">
        <title>Bacillus gobiensis sp. nov., isolated from a soil sample.</title>
        <authorList>
            <person name="Liu B."/>
            <person name="Liu G.H."/>
            <person name="Cetin S."/>
            <person name="Schumann P."/>
            <person name="Pan Z.Z."/>
            <person name="Chen Q.Q."/>
        </authorList>
    </citation>
    <scope>NUCLEOTIDE SEQUENCE [LARGE SCALE GENOMIC DNA]</scope>
    <source>
        <strain evidence="1 2">FJAT-4402</strain>
    </source>
</reference>
<keyword evidence="2" id="KW-1185">Reference proteome</keyword>
<protein>
    <recommendedName>
        <fullName evidence="3">Sporulation protein</fullName>
    </recommendedName>
</protein>
<dbReference type="AlphaFoldDB" id="A0A0M4FZS2"/>
<dbReference type="EMBL" id="CP012600">
    <property type="protein sequence ID" value="ALC83188.1"/>
    <property type="molecule type" value="Genomic_DNA"/>
</dbReference>
<dbReference type="STRING" id="1441095.AM592_17685"/>
<proteinExistence type="predicted"/>
<evidence type="ECO:0000313" key="2">
    <source>
        <dbReference type="Proteomes" id="UP000067625"/>
    </source>
</evidence>
<dbReference type="Pfam" id="PF06866">
    <property type="entry name" value="DUF1256"/>
    <property type="match status" value="1"/>
</dbReference>
<evidence type="ECO:0008006" key="3">
    <source>
        <dbReference type="Google" id="ProtNLM"/>
    </source>
</evidence>
<reference evidence="2" key="1">
    <citation type="submission" date="2015-08" db="EMBL/GenBank/DDBJ databases">
        <title>Genome sequencing project for genomic taxonomy and phylogenomics of Bacillus-like bacteria.</title>
        <authorList>
            <person name="Liu B."/>
            <person name="Wang J."/>
            <person name="Zhu Y."/>
            <person name="Liu G."/>
            <person name="Chen Q."/>
            <person name="Chen Z."/>
            <person name="Lan J."/>
            <person name="Che J."/>
            <person name="Ge C."/>
            <person name="Shi H."/>
            <person name="Pan Z."/>
            <person name="Liu X."/>
        </authorList>
    </citation>
    <scope>NUCLEOTIDE SEQUENCE [LARGE SCALE GENOMIC DNA]</scope>
    <source>
        <strain evidence="2">FJAT-4402</strain>
    </source>
</reference>